<name>A0A014MTT6_9HYPO</name>
<comment type="caution">
    <text evidence="2">The sequence shown here is derived from an EMBL/GenBank/DDBJ whole genome shotgun (WGS) entry which is preliminary data.</text>
</comment>
<organism evidence="2 3">
    <name type="scientific">Metarhizium robertsii</name>
    <dbReference type="NCBI Taxonomy" id="568076"/>
    <lineage>
        <taxon>Eukaryota</taxon>
        <taxon>Fungi</taxon>
        <taxon>Dikarya</taxon>
        <taxon>Ascomycota</taxon>
        <taxon>Pezizomycotina</taxon>
        <taxon>Sordariomycetes</taxon>
        <taxon>Hypocreomycetidae</taxon>
        <taxon>Hypocreales</taxon>
        <taxon>Clavicipitaceae</taxon>
        <taxon>Metarhizium</taxon>
    </lineage>
</organism>
<dbReference type="eggNOG" id="ENOG502T4RG">
    <property type="taxonomic scope" value="Eukaryota"/>
</dbReference>
<evidence type="ECO:0000313" key="3">
    <source>
        <dbReference type="Proteomes" id="UP000030151"/>
    </source>
</evidence>
<proteinExistence type="predicted"/>
<dbReference type="OrthoDB" id="4941312at2759"/>
<sequence>MKTAVGVVFTVALAAALPNFERSNPTCDGDKAKLPWLPHGGEYRKCDRTYVRMMTPLPSREDFEKICGTDILCEAYETKYLKPHELEYITKLYGYKSDQECYDAHDSDPKGKDNVKSGVKLPWVEHGGDIRKCDELYWNTMTPLTSKDIEKICGTEIFCEAFKPEDIKPQELEYIAKRFGYRNHHDCYAARELEPEQQ</sequence>
<dbReference type="HOGENOM" id="CLU_119152_0_0_1"/>
<feature type="signal peptide" evidence="1">
    <location>
        <begin position="1"/>
        <end position="16"/>
    </location>
</feature>
<dbReference type="EMBL" id="JELW01000255">
    <property type="protein sequence ID" value="EXU94544.1"/>
    <property type="molecule type" value="Genomic_DNA"/>
</dbReference>
<dbReference type="AlphaFoldDB" id="A0A014MTT6"/>
<evidence type="ECO:0000256" key="1">
    <source>
        <dbReference type="SAM" id="SignalP"/>
    </source>
</evidence>
<dbReference type="Proteomes" id="UP000030151">
    <property type="component" value="Unassembled WGS sequence"/>
</dbReference>
<feature type="chain" id="PRO_5001473737" evidence="1">
    <location>
        <begin position="17"/>
        <end position="198"/>
    </location>
</feature>
<gene>
    <name evidence="2" type="ORF">X797_012386</name>
</gene>
<reference evidence="2 3" key="1">
    <citation type="submission" date="2014-02" db="EMBL/GenBank/DDBJ databases">
        <title>The genome sequence of the entomopathogenic fungus Metarhizium robertsii ARSEF 2575.</title>
        <authorList>
            <person name="Giuliano Garisto Donzelli B."/>
            <person name="Roe B.A."/>
            <person name="Macmil S.L."/>
            <person name="Krasnoff S.B."/>
            <person name="Gibson D.M."/>
        </authorList>
    </citation>
    <scope>NUCLEOTIDE SEQUENCE [LARGE SCALE GENOMIC DNA]</scope>
    <source>
        <strain evidence="2 3">ARSEF 2575</strain>
    </source>
</reference>
<evidence type="ECO:0000313" key="2">
    <source>
        <dbReference type="EMBL" id="EXU94544.1"/>
    </source>
</evidence>
<keyword evidence="1" id="KW-0732">Signal</keyword>
<protein>
    <submittedName>
        <fullName evidence="2">Uncharacterized protein</fullName>
    </submittedName>
</protein>
<accession>A0A014MTT6</accession>